<dbReference type="InterPro" id="IPR002201">
    <property type="entry name" value="Glyco_trans_9"/>
</dbReference>
<accession>A0A6J4M7J2</accession>
<name>A0A6J4M7J2_9ACTN</name>
<evidence type="ECO:0000256" key="1">
    <source>
        <dbReference type="ARBA" id="ARBA00022676"/>
    </source>
</evidence>
<dbReference type="Gene3D" id="3.40.50.2000">
    <property type="entry name" value="Glycogen Phosphorylase B"/>
    <property type="match status" value="2"/>
</dbReference>
<organism evidence="3">
    <name type="scientific">uncultured Nocardioidaceae bacterium</name>
    <dbReference type="NCBI Taxonomy" id="253824"/>
    <lineage>
        <taxon>Bacteria</taxon>
        <taxon>Bacillati</taxon>
        <taxon>Actinomycetota</taxon>
        <taxon>Actinomycetes</taxon>
        <taxon>Propionibacteriales</taxon>
        <taxon>Nocardioidaceae</taxon>
        <taxon>environmental samples</taxon>
    </lineage>
</organism>
<dbReference type="GO" id="GO:0008713">
    <property type="term" value="F:ADP-heptose-lipopolysaccharide heptosyltransferase activity"/>
    <property type="evidence" value="ECO:0007669"/>
    <property type="project" value="TreeGrafter"/>
</dbReference>
<evidence type="ECO:0000313" key="3">
    <source>
        <dbReference type="EMBL" id="CAA9351522.1"/>
    </source>
</evidence>
<gene>
    <name evidence="3" type="ORF">AVDCRST_MAG36-2022</name>
</gene>
<sequence>MVLAPGAPPGGFPLRDPDIRRVALVRLRVGLGDLLCSAPALRELAAFRPDVEVTLITWPEMAGVVERLGNVAELLPFPGVDGIPERVPDPATWPAAWEAFTAAAHAREFDLALQAYGNNPAANRVAASLGARRVGGFAPAGWQPQRDPELHLPYPDTEHEVRRHLLLLERLGMPLTAGSERMELPVTAAEEQAHAARLAGLSLEPDRYAVLHPGASASTRMWPLEAYAEVAGRLARAGLTVVVTGSAGERPLVEALVAQARTRVPAAVPVLDLCDRTDLAGLALLLRDAAVLVGNDTGTAHLAAAVGARAVTVFQPGDPRRWAHQGPRSRALVPDVPCAPCPHLECPIDFRCSRSTTPDHVVAAVGDLLPLLSA</sequence>
<dbReference type="CDD" id="cd03789">
    <property type="entry name" value="GT9_LPS_heptosyltransferase"/>
    <property type="match status" value="1"/>
</dbReference>
<dbReference type="PANTHER" id="PTHR30160:SF1">
    <property type="entry name" value="LIPOPOLYSACCHARIDE 1,2-N-ACETYLGLUCOSAMINETRANSFERASE-RELATED"/>
    <property type="match status" value="1"/>
</dbReference>
<evidence type="ECO:0000256" key="2">
    <source>
        <dbReference type="ARBA" id="ARBA00022679"/>
    </source>
</evidence>
<reference evidence="3" key="1">
    <citation type="submission" date="2020-02" db="EMBL/GenBank/DDBJ databases">
        <authorList>
            <person name="Meier V. D."/>
        </authorList>
    </citation>
    <scope>NUCLEOTIDE SEQUENCE</scope>
    <source>
        <strain evidence="3">AVDCRST_MAG36</strain>
    </source>
</reference>
<dbReference type="AlphaFoldDB" id="A0A6J4M7J2"/>
<proteinExistence type="predicted"/>
<dbReference type="PANTHER" id="PTHR30160">
    <property type="entry name" value="TETRAACYLDISACCHARIDE 4'-KINASE-RELATED"/>
    <property type="match status" value="1"/>
</dbReference>
<dbReference type="GO" id="GO:0009244">
    <property type="term" value="P:lipopolysaccharide core region biosynthetic process"/>
    <property type="evidence" value="ECO:0007669"/>
    <property type="project" value="TreeGrafter"/>
</dbReference>
<keyword evidence="1" id="KW-0328">Glycosyltransferase</keyword>
<dbReference type="EMBL" id="CADCUH010000133">
    <property type="protein sequence ID" value="CAA9351522.1"/>
    <property type="molecule type" value="Genomic_DNA"/>
</dbReference>
<dbReference type="SUPFAM" id="SSF53756">
    <property type="entry name" value="UDP-Glycosyltransferase/glycogen phosphorylase"/>
    <property type="match status" value="1"/>
</dbReference>
<keyword evidence="2 3" id="KW-0808">Transferase</keyword>
<dbReference type="InterPro" id="IPR051199">
    <property type="entry name" value="LPS_LOS_Heptosyltrfase"/>
</dbReference>
<protein>
    <submittedName>
        <fullName evidence="3">Glycosyl transferase, family 9</fullName>
    </submittedName>
</protein>
<dbReference type="Pfam" id="PF01075">
    <property type="entry name" value="Glyco_transf_9"/>
    <property type="match status" value="1"/>
</dbReference>
<dbReference type="GO" id="GO:0005829">
    <property type="term" value="C:cytosol"/>
    <property type="evidence" value="ECO:0007669"/>
    <property type="project" value="TreeGrafter"/>
</dbReference>